<name>A0A232EF67_9HYME</name>
<evidence type="ECO:0000313" key="2">
    <source>
        <dbReference type="EMBL" id="OXU16987.1"/>
    </source>
</evidence>
<feature type="region of interest" description="Disordered" evidence="1">
    <location>
        <begin position="120"/>
        <end position="158"/>
    </location>
</feature>
<accession>A0A232EF67</accession>
<sequence>MLSWNIAGAGKIWGLQEYIYKFGIIALQETWIEKMGIEEWSCGLIIKGIELEGDRKLSVIVVYINGEIDKAIKEIKIIAENRMEEGEQILMIGDFNARLGDWQLSRERVRERTRKSSDEIVNREDRVRPPAIRSRHRKGGGEEERDLTEEEGREETQEENLRWVAGRIKKYKENMEEWKEAQGVVEGGIWERWDIIYKAIWETSRKIGLAKKKNRKAGIREAYEIIKQKREVWKALKTWIETKI</sequence>
<keyword evidence="3" id="KW-1185">Reference proteome</keyword>
<comment type="caution">
    <text evidence="2">The sequence shown here is derived from an EMBL/GenBank/DDBJ whole genome shotgun (WGS) entry which is preliminary data.</text>
</comment>
<reference evidence="2 3" key="1">
    <citation type="journal article" date="2017" name="Curr. Biol.">
        <title>The Evolution of Venom by Co-option of Single-Copy Genes.</title>
        <authorList>
            <person name="Martinson E.O."/>
            <person name="Mrinalini"/>
            <person name="Kelkar Y.D."/>
            <person name="Chang C.H."/>
            <person name="Werren J.H."/>
        </authorList>
    </citation>
    <scope>NUCLEOTIDE SEQUENCE [LARGE SCALE GENOMIC DNA]</scope>
    <source>
        <strain evidence="2 3">Alberta</strain>
        <tissue evidence="2">Whole body</tissue>
    </source>
</reference>
<dbReference type="Gene3D" id="3.60.10.10">
    <property type="entry name" value="Endonuclease/exonuclease/phosphatase"/>
    <property type="match status" value="1"/>
</dbReference>
<proteinExistence type="predicted"/>
<evidence type="ECO:0000313" key="3">
    <source>
        <dbReference type="Proteomes" id="UP000215335"/>
    </source>
</evidence>
<feature type="compositionally biased region" description="Acidic residues" evidence="1">
    <location>
        <begin position="143"/>
        <end position="158"/>
    </location>
</feature>
<evidence type="ECO:0000256" key="1">
    <source>
        <dbReference type="SAM" id="MobiDB-lite"/>
    </source>
</evidence>
<dbReference type="InterPro" id="IPR036691">
    <property type="entry name" value="Endo/exonu/phosph_ase_sf"/>
</dbReference>
<protein>
    <recommendedName>
        <fullName evidence="4">Endonuclease/exonuclease/phosphatase domain-containing protein</fullName>
    </recommendedName>
</protein>
<evidence type="ECO:0008006" key="4">
    <source>
        <dbReference type="Google" id="ProtNLM"/>
    </source>
</evidence>
<dbReference type="AlphaFoldDB" id="A0A232EF67"/>
<gene>
    <name evidence="2" type="ORF">TSAR_001134</name>
</gene>
<organism evidence="2 3">
    <name type="scientific">Trichomalopsis sarcophagae</name>
    <dbReference type="NCBI Taxonomy" id="543379"/>
    <lineage>
        <taxon>Eukaryota</taxon>
        <taxon>Metazoa</taxon>
        <taxon>Ecdysozoa</taxon>
        <taxon>Arthropoda</taxon>
        <taxon>Hexapoda</taxon>
        <taxon>Insecta</taxon>
        <taxon>Pterygota</taxon>
        <taxon>Neoptera</taxon>
        <taxon>Endopterygota</taxon>
        <taxon>Hymenoptera</taxon>
        <taxon>Apocrita</taxon>
        <taxon>Proctotrupomorpha</taxon>
        <taxon>Chalcidoidea</taxon>
        <taxon>Pteromalidae</taxon>
        <taxon>Pteromalinae</taxon>
        <taxon>Trichomalopsis</taxon>
    </lineage>
</organism>
<dbReference type="Proteomes" id="UP000215335">
    <property type="component" value="Unassembled WGS sequence"/>
</dbReference>
<dbReference type="SUPFAM" id="SSF56219">
    <property type="entry name" value="DNase I-like"/>
    <property type="match status" value="1"/>
</dbReference>
<dbReference type="EMBL" id="NNAY01005106">
    <property type="protein sequence ID" value="OXU16987.1"/>
    <property type="molecule type" value="Genomic_DNA"/>
</dbReference>